<reference evidence="6 7" key="1">
    <citation type="submission" date="2019-08" db="EMBL/GenBank/DDBJ databases">
        <title>Archangium and Cystobacter genomes.</title>
        <authorList>
            <person name="Chen I.-C.K."/>
            <person name="Wielgoss S."/>
        </authorList>
    </citation>
    <scope>NUCLEOTIDE SEQUENCE [LARGE SCALE GENOMIC DNA]</scope>
    <source>
        <strain evidence="6 7">Cbm 6</strain>
    </source>
</reference>
<dbReference type="CDD" id="cd21177">
    <property type="entry name" value="LPMO_AA10"/>
    <property type="match status" value="1"/>
</dbReference>
<dbReference type="InterPro" id="IPR036116">
    <property type="entry name" value="FN3_sf"/>
</dbReference>
<dbReference type="Gene3D" id="2.70.50.50">
    <property type="entry name" value="chitin-binding protein cbp21"/>
    <property type="match status" value="1"/>
</dbReference>
<dbReference type="Pfam" id="PF00041">
    <property type="entry name" value="fn3"/>
    <property type="match status" value="1"/>
</dbReference>
<dbReference type="PANTHER" id="PTHR34823:SF1">
    <property type="entry name" value="CHITIN-BINDING TYPE-4 DOMAIN-CONTAINING PROTEIN"/>
    <property type="match status" value="1"/>
</dbReference>
<feature type="compositionally biased region" description="Polar residues" evidence="3">
    <location>
        <begin position="234"/>
        <end position="243"/>
    </location>
</feature>
<dbReference type="CDD" id="cd00063">
    <property type="entry name" value="FN3"/>
    <property type="match status" value="1"/>
</dbReference>
<dbReference type="PROSITE" id="PS51173">
    <property type="entry name" value="CBM2"/>
    <property type="match status" value="1"/>
</dbReference>
<dbReference type="InterPro" id="IPR013783">
    <property type="entry name" value="Ig-like_fold"/>
</dbReference>
<dbReference type="InterPro" id="IPR051024">
    <property type="entry name" value="GlcNAc_Chitin_IntDeg"/>
</dbReference>
<protein>
    <submittedName>
        <fullName evidence="6">Cellulose-binding protein</fullName>
    </submittedName>
</protein>
<sequence length="431" mass="45267">MHKRSKGVSCAAVIGLTTLGAVLPLQEALAHGGMTYPATRTYACYLDGKAGGNGGDLQPTNPACVAAVAEGGKNPLWNWFGNLIGNAAGRHREIIPDGKLCGPSTTFDAYNLVHPDWPTTSLQAGTTITIRYNAWAPHPGTWYQYVTKDGWDPSQPLKWSDLELFNTVTNPPINGSGPEGPEYTWSAQLPVGKSGRHIIYSIWERSDSPEAFYNCSDVVFDSGAPDDEAPTAPGTPTASGVTGTTAQLSWSAARDNMGVVGYEVYRVNGASSELVASPDGTSTSLTGLKPSTSYTFYVVARDAAGNRSAASPAVTFTTTETPSTGNCKVAYSEPNKWFGGFTGNIQITNTGTSTISGWKLQWDYTGGQTVTNGWSAKLSQQGTTVTAENEAWTGTIPPNGSVTFGFNASASGSNLPAPSAFTLNGTLCSTP</sequence>
<organism evidence="6 7">
    <name type="scientific">Archangium minus</name>
    <dbReference type="NCBI Taxonomy" id="83450"/>
    <lineage>
        <taxon>Bacteria</taxon>
        <taxon>Pseudomonadati</taxon>
        <taxon>Myxococcota</taxon>
        <taxon>Myxococcia</taxon>
        <taxon>Myxococcales</taxon>
        <taxon>Cystobacterineae</taxon>
        <taxon>Archangiaceae</taxon>
        <taxon>Archangium</taxon>
    </lineage>
</organism>
<dbReference type="SMART" id="SM00637">
    <property type="entry name" value="CBD_II"/>
    <property type="match status" value="1"/>
</dbReference>
<evidence type="ECO:0000256" key="1">
    <source>
        <dbReference type="ARBA" id="ARBA00022729"/>
    </source>
</evidence>
<dbReference type="InterPro" id="IPR003961">
    <property type="entry name" value="FN3_dom"/>
</dbReference>
<dbReference type="Gene3D" id="2.60.40.10">
    <property type="entry name" value="Immunoglobulins"/>
    <property type="match status" value="1"/>
</dbReference>
<dbReference type="Pfam" id="PF03067">
    <property type="entry name" value="LPMO_10"/>
    <property type="match status" value="1"/>
</dbReference>
<dbReference type="InterPro" id="IPR014756">
    <property type="entry name" value="Ig_E-set"/>
</dbReference>
<dbReference type="InterPro" id="IPR001919">
    <property type="entry name" value="CBD2"/>
</dbReference>
<feature type="region of interest" description="Disordered" evidence="3">
    <location>
        <begin position="224"/>
        <end position="243"/>
    </location>
</feature>
<keyword evidence="7" id="KW-1185">Reference proteome</keyword>
<dbReference type="SUPFAM" id="SSF49265">
    <property type="entry name" value="Fibronectin type III"/>
    <property type="match status" value="1"/>
</dbReference>
<accession>A0ABY9WZ01</accession>
<dbReference type="SMART" id="SM00060">
    <property type="entry name" value="FN3"/>
    <property type="match status" value="1"/>
</dbReference>
<dbReference type="InterPro" id="IPR012291">
    <property type="entry name" value="CBM2_carb-bd_dom_sf"/>
</dbReference>
<dbReference type="InterPro" id="IPR004302">
    <property type="entry name" value="Cellulose/chitin-bd_N"/>
</dbReference>
<evidence type="ECO:0000256" key="2">
    <source>
        <dbReference type="ARBA" id="ARBA00023277"/>
    </source>
</evidence>
<evidence type="ECO:0000256" key="3">
    <source>
        <dbReference type="SAM" id="MobiDB-lite"/>
    </source>
</evidence>
<keyword evidence="1" id="KW-0732">Signal</keyword>
<feature type="domain" description="CBM2" evidence="5">
    <location>
        <begin position="320"/>
        <end position="431"/>
    </location>
</feature>
<dbReference type="RefSeq" id="WP_395805807.1">
    <property type="nucleotide sequence ID" value="NZ_CP043494.1"/>
</dbReference>
<evidence type="ECO:0000259" key="4">
    <source>
        <dbReference type="PROSITE" id="PS50853"/>
    </source>
</evidence>
<feature type="domain" description="Fibronectin type-III" evidence="4">
    <location>
        <begin position="232"/>
        <end position="321"/>
    </location>
</feature>
<dbReference type="Pfam" id="PF00553">
    <property type="entry name" value="CBM_2"/>
    <property type="match status" value="1"/>
</dbReference>
<gene>
    <name evidence="6" type="ORF">F0U60_32790</name>
</gene>
<dbReference type="Proteomes" id="UP001611383">
    <property type="component" value="Chromosome"/>
</dbReference>
<dbReference type="PANTHER" id="PTHR34823">
    <property type="entry name" value="GLCNAC-BINDING PROTEIN A"/>
    <property type="match status" value="1"/>
</dbReference>
<proteinExistence type="predicted"/>
<dbReference type="EMBL" id="CP043494">
    <property type="protein sequence ID" value="WNG48372.1"/>
    <property type="molecule type" value="Genomic_DNA"/>
</dbReference>
<dbReference type="Gene3D" id="2.60.40.290">
    <property type="match status" value="1"/>
</dbReference>
<evidence type="ECO:0000313" key="6">
    <source>
        <dbReference type="EMBL" id="WNG48372.1"/>
    </source>
</evidence>
<dbReference type="SUPFAM" id="SSF49384">
    <property type="entry name" value="Carbohydrate-binding domain"/>
    <property type="match status" value="1"/>
</dbReference>
<evidence type="ECO:0000313" key="7">
    <source>
        <dbReference type="Proteomes" id="UP001611383"/>
    </source>
</evidence>
<keyword evidence="2" id="KW-0119">Carbohydrate metabolism</keyword>
<name>A0ABY9WZ01_9BACT</name>
<evidence type="ECO:0000259" key="5">
    <source>
        <dbReference type="PROSITE" id="PS51173"/>
    </source>
</evidence>
<dbReference type="InterPro" id="IPR008965">
    <property type="entry name" value="CBM2/CBM3_carb-bd_dom_sf"/>
</dbReference>
<dbReference type="SUPFAM" id="SSF81296">
    <property type="entry name" value="E set domains"/>
    <property type="match status" value="1"/>
</dbReference>
<dbReference type="PROSITE" id="PS50853">
    <property type="entry name" value="FN3"/>
    <property type="match status" value="1"/>
</dbReference>